<accession>A0A4R2PTC6</accession>
<proteinExistence type="predicted"/>
<dbReference type="AlphaFoldDB" id="A0A4R2PTC6"/>
<name>A0A4R2PTC6_9RHOB</name>
<gene>
    <name evidence="1" type="ORF">EV662_11328</name>
</gene>
<sequence>MSRSLKEKLATLAPARRAAIEAEADRLHEEYLKRDEQRTIDRPT</sequence>
<dbReference type="Proteomes" id="UP000294835">
    <property type="component" value="Unassembled WGS sequence"/>
</dbReference>
<organism evidence="1 2">
    <name type="scientific">Rhodovulum marinum</name>
    <dbReference type="NCBI Taxonomy" id="320662"/>
    <lineage>
        <taxon>Bacteria</taxon>
        <taxon>Pseudomonadati</taxon>
        <taxon>Pseudomonadota</taxon>
        <taxon>Alphaproteobacteria</taxon>
        <taxon>Rhodobacterales</taxon>
        <taxon>Paracoccaceae</taxon>
        <taxon>Rhodovulum</taxon>
    </lineage>
</organism>
<keyword evidence="2" id="KW-1185">Reference proteome</keyword>
<dbReference type="EMBL" id="SLXP01000013">
    <property type="protein sequence ID" value="TCP39253.1"/>
    <property type="molecule type" value="Genomic_DNA"/>
</dbReference>
<protein>
    <submittedName>
        <fullName evidence="1">Uncharacterized protein</fullName>
    </submittedName>
</protein>
<reference evidence="1 2" key="1">
    <citation type="submission" date="2019-03" db="EMBL/GenBank/DDBJ databases">
        <title>Genomic Encyclopedia of Type Strains, Phase IV (KMG-IV): sequencing the most valuable type-strain genomes for metagenomic binning, comparative biology and taxonomic classification.</title>
        <authorList>
            <person name="Goeker M."/>
        </authorList>
    </citation>
    <scope>NUCLEOTIDE SEQUENCE [LARGE SCALE GENOMIC DNA]</scope>
    <source>
        <strain evidence="1 2">DSM 18063</strain>
    </source>
</reference>
<evidence type="ECO:0000313" key="1">
    <source>
        <dbReference type="EMBL" id="TCP39253.1"/>
    </source>
</evidence>
<comment type="caution">
    <text evidence="1">The sequence shown here is derived from an EMBL/GenBank/DDBJ whole genome shotgun (WGS) entry which is preliminary data.</text>
</comment>
<evidence type="ECO:0000313" key="2">
    <source>
        <dbReference type="Proteomes" id="UP000294835"/>
    </source>
</evidence>